<dbReference type="Proteomes" id="UP000052268">
    <property type="component" value="Unassembled WGS sequence"/>
</dbReference>
<accession>A0A0J7XTZ2</accession>
<dbReference type="EMBL" id="JACU01000005">
    <property type="protein sequence ID" value="KMS55117.1"/>
    <property type="molecule type" value="Genomic_DNA"/>
</dbReference>
<dbReference type="Pfam" id="PF13770">
    <property type="entry name" value="DUF4169"/>
    <property type="match status" value="1"/>
</dbReference>
<proteinExistence type="predicted"/>
<name>A0A0J7XTZ2_9SPHN</name>
<organism evidence="1 2">
    <name type="scientific">Novosphingobium barchaimii LL02</name>
    <dbReference type="NCBI Taxonomy" id="1114963"/>
    <lineage>
        <taxon>Bacteria</taxon>
        <taxon>Pseudomonadati</taxon>
        <taxon>Pseudomonadota</taxon>
        <taxon>Alphaproteobacteria</taxon>
        <taxon>Sphingomonadales</taxon>
        <taxon>Sphingomonadaceae</taxon>
        <taxon>Novosphingobium</taxon>
    </lineage>
</organism>
<gene>
    <name evidence="1" type="ORF">V474_18920</name>
</gene>
<dbReference type="OrthoDB" id="7173889at2"/>
<comment type="caution">
    <text evidence="1">The sequence shown here is derived from an EMBL/GenBank/DDBJ whole genome shotgun (WGS) entry which is preliminary data.</text>
</comment>
<evidence type="ECO:0000313" key="1">
    <source>
        <dbReference type="EMBL" id="KMS55117.1"/>
    </source>
</evidence>
<dbReference type="RefSeq" id="WP_059151808.1">
    <property type="nucleotide sequence ID" value="NZ_KQ130454.1"/>
</dbReference>
<sequence length="61" mass="6955">MADIINLRMARKARERAAGETLAQANRANYGRTKNERTAKKNEAARIERIVDGALREREDN</sequence>
<protein>
    <submittedName>
        <fullName evidence="1">Uncharacterized protein</fullName>
    </submittedName>
</protein>
<reference evidence="1 2" key="1">
    <citation type="journal article" date="2015" name="G3 (Bethesda)">
        <title>Insights into Ongoing Evolution of the Hexachlorocyclohexane Catabolic Pathway from Comparative Genomics of Ten Sphingomonadaceae Strains.</title>
        <authorList>
            <person name="Pearce S.L."/>
            <person name="Oakeshott J.G."/>
            <person name="Pandey G."/>
        </authorList>
    </citation>
    <scope>NUCLEOTIDE SEQUENCE [LARGE SCALE GENOMIC DNA]</scope>
    <source>
        <strain evidence="1 2">LL02</strain>
    </source>
</reference>
<evidence type="ECO:0000313" key="2">
    <source>
        <dbReference type="Proteomes" id="UP000052268"/>
    </source>
</evidence>
<dbReference type="InterPro" id="IPR025227">
    <property type="entry name" value="DUF4169"/>
</dbReference>
<keyword evidence="2" id="KW-1185">Reference proteome</keyword>
<dbReference type="PATRIC" id="fig|1114963.3.peg.2621"/>
<dbReference type="AlphaFoldDB" id="A0A0J7XTZ2"/>